<protein>
    <submittedName>
        <fullName evidence="2">Uncharacterized protein</fullName>
    </submittedName>
</protein>
<feature type="compositionally biased region" description="Basic residues" evidence="1">
    <location>
        <begin position="198"/>
        <end position="210"/>
    </location>
</feature>
<name>A0ABD0UL15_DENTH</name>
<feature type="region of interest" description="Disordered" evidence="1">
    <location>
        <begin position="158"/>
        <end position="210"/>
    </location>
</feature>
<organism evidence="2 3">
    <name type="scientific">Dendrobium thyrsiflorum</name>
    <name type="common">Pinecone-like raceme dendrobium</name>
    <name type="synonym">Orchid</name>
    <dbReference type="NCBI Taxonomy" id="117978"/>
    <lineage>
        <taxon>Eukaryota</taxon>
        <taxon>Viridiplantae</taxon>
        <taxon>Streptophyta</taxon>
        <taxon>Embryophyta</taxon>
        <taxon>Tracheophyta</taxon>
        <taxon>Spermatophyta</taxon>
        <taxon>Magnoliopsida</taxon>
        <taxon>Liliopsida</taxon>
        <taxon>Asparagales</taxon>
        <taxon>Orchidaceae</taxon>
        <taxon>Epidendroideae</taxon>
        <taxon>Malaxideae</taxon>
        <taxon>Dendrobiinae</taxon>
        <taxon>Dendrobium</taxon>
    </lineage>
</organism>
<dbReference type="Proteomes" id="UP001552299">
    <property type="component" value="Unassembled WGS sequence"/>
</dbReference>
<reference evidence="2 3" key="1">
    <citation type="journal article" date="2024" name="Plant Biotechnol. J.">
        <title>Dendrobium thyrsiflorum genome and its molecular insights into genes involved in important horticultural traits.</title>
        <authorList>
            <person name="Chen B."/>
            <person name="Wang J.Y."/>
            <person name="Zheng P.J."/>
            <person name="Li K.L."/>
            <person name="Liang Y.M."/>
            <person name="Chen X.F."/>
            <person name="Zhang C."/>
            <person name="Zhao X."/>
            <person name="He X."/>
            <person name="Zhang G.Q."/>
            <person name="Liu Z.J."/>
            <person name="Xu Q."/>
        </authorList>
    </citation>
    <scope>NUCLEOTIDE SEQUENCE [LARGE SCALE GENOMIC DNA]</scope>
    <source>
        <strain evidence="2">GZMU011</strain>
    </source>
</reference>
<proteinExistence type="predicted"/>
<evidence type="ECO:0000313" key="3">
    <source>
        <dbReference type="Proteomes" id="UP001552299"/>
    </source>
</evidence>
<evidence type="ECO:0000256" key="1">
    <source>
        <dbReference type="SAM" id="MobiDB-lite"/>
    </source>
</evidence>
<evidence type="ECO:0000313" key="2">
    <source>
        <dbReference type="EMBL" id="KAL0913465.1"/>
    </source>
</evidence>
<feature type="compositionally biased region" description="Polar residues" evidence="1">
    <location>
        <begin position="171"/>
        <end position="184"/>
    </location>
</feature>
<dbReference type="EMBL" id="JANQDX010000013">
    <property type="protein sequence ID" value="KAL0913465.1"/>
    <property type="molecule type" value="Genomic_DNA"/>
</dbReference>
<feature type="compositionally biased region" description="Basic and acidic residues" evidence="1">
    <location>
        <begin position="185"/>
        <end position="197"/>
    </location>
</feature>
<keyword evidence="3" id="KW-1185">Reference proteome</keyword>
<comment type="caution">
    <text evidence="2">The sequence shown here is derived from an EMBL/GenBank/DDBJ whole genome shotgun (WGS) entry which is preliminary data.</text>
</comment>
<gene>
    <name evidence="2" type="ORF">M5K25_016928</name>
</gene>
<sequence>MRNTSMPLRLSANYPVCLILAKFLDHFVHFSPLRSRPLIRRLQELSPISALFHISPLRSCPEERSEAIISLCRTQAAVRRDCAFRLASSRPPTLAEAADSPHLCGRLTSRKPPDTINYVLQVLPNAKKFRYCGIDPELEDKLDMMFMGVVATGANAWTPNQTVEHPDVGRSSEQFENVSASSESLLKKKDDLNDSNHSKRKSTSTSKIHKKKRYGSSAFLRNQITQLVSACTNIESISNVSQSTSHPPLLSDAIKVLDQIVEVFEEIPLYLYSTKLLEDHIKQEVFMSMLPERRIYYLRYCYENRNA</sequence>
<accession>A0ABD0UL15</accession>
<dbReference type="AlphaFoldDB" id="A0ABD0UL15"/>